<sequence>MKFLVVLSIMKAIQSLQEVKTTHAACGDDVDKKQNFKCNVVAGLKSFIWIENDILLQLVLAFQLYSLFQIFACYNYNQT</sequence>
<dbReference type="AlphaFoldDB" id="A0A0B7AKM7"/>
<name>A0A0B7AKM7_9EUPU</name>
<proteinExistence type="predicted"/>
<evidence type="ECO:0008006" key="4">
    <source>
        <dbReference type="Google" id="ProtNLM"/>
    </source>
</evidence>
<keyword evidence="2" id="KW-0732">Signal</keyword>
<keyword evidence="1" id="KW-1133">Transmembrane helix</keyword>
<evidence type="ECO:0000313" key="3">
    <source>
        <dbReference type="EMBL" id="CEK81152.1"/>
    </source>
</evidence>
<organism evidence="3">
    <name type="scientific">Arion vulgaris</name>
    <dbReference type="NCBI Taxonomy" id="1028688"/>
    <lineage>
        <taxon>Eukaryota</taxon>
        <taxon>Metazoa</taxon>
        <taxon>Spiralia</taxon>
        <taxon>Lophotrochozoa</taxon>
        <taxon>Mollusca</taxon>
        <taxon>Gastropoda</taxon>
        <taxon>Heterobranchia</taxon>
        <taxon>Euthyneura</taxon>
        <taxon>Panpulmonata</taxon>
        <taxon>Eupulmonata</taxon>
        <taxon>Stylommatophora</taxon>
        <taxon>Helicina</taxon>
        <taxon>Arionoidea</taxon>
        <taxon>Arionidae</taxon>
        <taxon>Arion</taxon>
    </lineage>
</organism>
<evidence type="ECO:0000256" key="1">
    <source>
        <dbReference type="SAM" id="Phobius"/>
    </source>
</evidence>
<accession>A0A0B7AKM7</accession>
<protein>
    <recommendedName>
        <fullName evidence="4">Secreted protein</fullName>
    </recommendedName>
</protein>
<feature type="chain" id="PRO_5012068121" description="Secreted protein" evidence="2">
    <location>
        <begin position="16"/>
        <end position="79"/>
    </location>
</feature>
<evidence type="ECO:0000256" key="2">
    <source>
        <dbReference type="SAM" id="SignalP"/>
    </source>
</evidence>
<dbReference type="EMBL" id="HACG01034287">
    <property type="protein sequence ID" value="CEK81152.1"/>
    <property type="molecule type" value="Transcribed_RNA"/>
</dbReference>
<keyword evidence="1" id="KW-0472">Membrane</keyword>
<gene>
    <name evidence="3" type="primary">ORF124590</name>
</gene>
<feature type="transmembrane region" description="Helical" evidence="1">
    <location>
        <begin position="54"/>
        <end position="76"/>
    </location>
</feature>
<feature type="signal peptide" evidence="2">
    <location>
        <begin position="1"/>
        <end position="15"/>
    </location>
</feature>
<keyword evidence="1" id="KW-0812">Transmembrane</keyword>
<reference evidence="3" key="1">
    <citation type="submission" date="2014-12" db="EMBL/GenBank/DDBJ databases">
        <title>Insight into the proteome of Arion vulgaris.</title>
        <authorList>
            <person name="Aradska J."/>
            <person name="Bulat T."/>
            <person name="Smidak R."/>
            <person name="Sarate P."/>
            <person name="Gangsoo J."/>
            <person name="Sialana F."/>
            <person name="Bilban M."/>
            <person name="Lubec G."/>
        </authorList>
    </citation>
    <scope>NUCLEOTIDE SEQUENCE</scope>
    <source>
        <tissue evidence="3">Skin</tissue>
    </source>
</reference>